<organism evidence="1 2">
    <name type="scientific">Cichorium intybus</name>
    <name type="common">Chicory</name>
    <dbReference type="NCBI Taxonomy" id="13427"/>
    <lineage>
        <taxon>Eukaryota</taxon>
        <taxon>Viridiplantae</taxon>
        <taxon>Streptophyta</taxon>
        <taxon>Embryophyta</taxon>
        <taxon>Tracheophyta</taxon>
        <taxon>Spermatophyta</taxon>
        <taxon>Magnoliopsida</taxon>
        <taxon>eudicotyledons</taxon>
        <taxon>Gunneridae</taxon>
        <taxon>Pentapetalae</taxon>
        <taxon>asterids</taxon>
        <taxon>campanulids</taxon>
        <taxon>Asterales</taxon>
        <taxon>Asteraceae</taxon>
        <taxon>Cichorioideae</taxon>
        <taxon>Cichorieae</taxon>
        <taxon>Cichoriinae</taxon>
        <taxon>Cichorium</taxon>
    </lineage>
</organism>
<accession>A0ACB9H999</accession>
<proteinExistence type="predicted"/>
<comment type="caution">
    <text evidence="1">The sequence shown here is derived from an EMBL/GenBank/DDBJ whole genome shotgun (WGS) entry which is preliminary data.</text>
</comment>
<protein>
    <submittedName>
        <fullName evidence="1">Uncharacterized protein</fullName>
    </submittedName>
</protein>
<reference evidence="2" key="1">
    <citation type="journal article" date="2022" name="Mol. Ecol. Resour.">
        <title>The genomes of chicory, endive, great burdock and yacon provide insights into Asteraceae palaeo-polyploidization history and plant inulin production.</title>
        <authorList>
            <person name="Fan W."/>
            <person name="Wang S."/>
            <person name="Wang H."/>
            <person name="Wang A."/>
            <person name="Jiang F."/>
            <person name="Liu H."/>
            <person name="Zhao H."/>
            <person name="Xu D."/>
            <person name="Zhang Y."/>
        </authorList>
    </citation>
    <scope>NUCLEOTIDE SEQUENCE [LARGE SCALE GENOMIC DNA]</scope>
    <source>
        <strain evidence="2">cv. Punajuju</strain>
    </source>
</reference>
<reference evidence="1 2" key="2">
    <citation type="journal article" date="2022" name="Mol. Ecol. Resour.">
        <title>The genomes of chicory, endive, great burdock and yacon provide insights into Asteraceae paleo-polyploidization history and plant inulin production.</title>
        <authorList>
            <person name="Fan W."/>
            <person name="Wang S."/>
            <person name="Wang H."/>
            <person name="Wang A."/>
            <person name="Jiang F."/>
            <person name="Liu H."/>
            <person name="Zhao H."/>
            <person name="Xu D."/>
            <person name="Zhang Y."/>
        </authorList>
    </citation>
    <scope>NUCLEOTIDE SEQUENCE [LARGE SCALE GENOMIC DNA]</scope>
    <source>
        <strain evidence="2">cv. Punajuju</strain>
        <tissue evidence="1">Leaves</tissue>
    </source>
</reference>
<dbReference type="EMBL" id="CM042009">
    <property type="protein sequence ID" value="KAI3792096.1"/>
    <property type="molecule type" value="Genomic_DNA"/>
</dbReference>
<evidence type="ECO:0000313" key="2">
    <source>
        <dbReference type="Proteomes" id="UP001055811"/>
    </source>
</evidence>
<evidence type="ECO:0000313" key="1">
    <source>
        <dbReference type="EMBL" id="KAI3792096.1"/>
    </source>
</evidence>
<gene>
    <name evidence="1" type="ORF">L2E82_05966</name>
</gene>
<name>A0ACB9H999_CICIN</name>
<sequence length="66" mass="7866">MKISLSSRREKEELKMKMLKKMDMKVMIRLLKRIPVLFEAVPKRILDLMNVDEITRENVASHLQVI</sequence>
<keyword evidence="2" id="KW-1185">Reference proteome</keyword>
<dbReference type="Proteomes" id="UP001055811">
    <property type="component" value="Linkage Group LG01"/>
</dbReference>